<keyword evidence="1" id="KW-1185">Reference proteome</keyword>
<organism evidence="1 2">
    <name type="scientific">Romanomermis culicivorax</name>
    <name type="common">Nematode worm</name>
    <dbReference type="NCBI Taxonomy" id="13658"/>
    <lineage>
        <taxon>Eukaryota</taxon>
        <taxon>Metazoa</taxon>
        <taxon>Ecdysozoa</taxon>
        <taxon>Nematoda</taxon>
        <taxon>Enoplea</taxon>
        <taxon>Dorylaimia</taxon>
        <taxon>Mermithida</taxon>
        <taxon>Mermithoidea</taxon>
        <taxon>Mermithidae</taxon>
        <taxon>Romanomermis</taxon>
    </lineage>
</organism>
<evidence type="ECO:0000313" key="2">
    <source>
        <dbReference type="WBParaSite" id="nRc.2.0.1.t42502-RA"/>
    </source>
</evidence>
<evidence type="ECO:0000313" key="1">
    <source>
        <dbReference type="Proteomes" id="UP000887565"/>
    </source>
</evidence>
<proteinExistence type="predicted"/>
<dbReference type="Proteomes" id="UP000887565">
    <property type="component" value="Unplaced"/>
</dbReference>
<accession>A0A915KYE4</accession>
<sequence>MCCIKSSSSTQRALNPVKEGGTNANFAEDHPVASHIADDLWGCPTALSPNYMYETSHPKILGISDPGPKKSTDFPDLKALTVAYGKCLFDAHCDDISQTQKIHYTSE</sequence>
<protein>
    <submittedName>
        <fullName evidence="2">Uncharacterized protein</fullName>
    </submittedName>
</protein>
<name>A0A915KYE4_ROMCU</name>
<dbReference type="WBParaSite" id="nRc.2.0.1.t42502-RA">
    <property type="protein sequence ID" value="nRc.2.0.1.t42502-RA"/>
    <property type="gene ID" value="nRc.2.0.1.g42502"/>
</dbReference>
<dbReference type="AlphaFoldDB" id="A0A915KYE4"/>
<reference evidence="2" key="1">
    <citation type="submission" date="2022-11" db="UniProtKB">
        <authorList>
            <consortium name="WormBaseParasite"/>
        </authorList>
    </citation>
    <scope>IDENTIFICATION</scope>
</reference>